<evidence type="ECO:0000256" key="1">
    <source>
        <dbReference type="ARBA" id="ARBA00004651"/>
    </source>
</evidence>
<dbReference type="RefSeq" id="WP_169276547.1">
    <property type="nucleotide sequence ID" value="NZ_JABBCP010000001.1"/>
</dbReference>
<evidence type="ECO:0000313" key="19">
    <source>
        <dbReference type="EMBL" id="NMF54743.1"/>
    </source>
</evidence>
<evidence type="ECO:0000256" key="7">
    <source>
        <dbReference type="ARBA" id="ARBA00022927"/>
    </source>
</evidence>
<dbReference type="CDD" id="cd20070">
    <property type="entry name" value="5TM_YidC_Alb3"/>
    <property type="match status" value="1"/>
</dbReference>
<evidence type="ECO:0000256" key="10">
    <source>
        <dbReference type="ARBA" id="ARBA00023186"/>
    </source>
</evidence>
<keyword evidence="7" id="KW-0653">Protein transport</keyword>
<evidence type="ECO:0000256" key="14">
    <source>
        <dbReference type="ARBA" id="ARBA00033245"/>
    </source>
</evidence>
<name>A0A7X9UA90_9ACTN</name>
<evidence type="ECO:0000256" key="11">
    <source>
        <dbReference type="ARBA" id="ARBA00025034"/>
    </source>
</evidence>
<organism evidence="19 20">
    <name type="scientific">Collinsella acetigenes</name>
    <dbReference type="NCBI Taxonomy" id="2713419"/>
    <lineage>
        <taxon>Bacteria</taxon>
        <taxon>Bacillati</taxon>
        <taxon>Actinomycetota</taxon>
        <taxon>Coriobacteriia</taxon>
        <taxon>Coriobacteriales</taxon>
        <taxon>Coriobacteriaceae</taxon>
        <taxon>Collinsella</taxon>
    </lineage>
</organism>
<evidence type="ECO:0000256" key="4">
    <source>
        <dbReference type="ARBA" id="ARBA00022448"/>
    </source>
</evidence>
<gene>
    <name evidence="19" type="ORF">HF320_00085</name>
</gene>
<dbReference type="GO" id="GO:0005886">
    <property type="term" value="C:plasma membrane"/>
    <property type="evidence" value="ECO:0007669"/>
    <property type="project" value="UniProtKB-SubCell"/>
</dbReference>
<feature type="transmembrane region" description="Helical" evidence="17">
    <location>
        <begin position="182"/>
        <end position="204"/>
    </location>
</feature>
<feature type="transmembrane region" description="Helical" evidence="17">
    <location>
        <begin position="86"/>
        <end position="109"/>
    </location>
</feature>
<dbReference type="InterPro" id="IPR028055">
    <property type="entry name" value="YidC/Oxa/ALB_C"/>
</dbReference>
<feature type="transmembrane region" description="Helical" evidence="17">
    <location>
        <begin position="142"/>
        <end position="161"/>
    </location>
</feature>
<comment type="function">
    <text evidence="11">Required for the insertion and/or proper folding and/or complex formation of integral membrane proteins into the membrane. Involved in integration of membrane proteins that insert both dependently and independently of the Sec translocase complex, as well as at least some lipoproteins. Aids folding of multispanning membrane proteins.</text>
</comment>
<evidence type="ECO:0000256" key="13">
    <source>
        <dbReference type="ARBA" id="ARBA00031538"/>
    </source>
</evidence>
<dbReference type="InterPro" id="IPR047196">
    <property type="entry name" value="YidC_ALB_C"/>
</dbReference>
<dbReference type="PANTHER" id="PTHR12428">
    <property type="entry name" value="OXA1"/>
    <property type="match status" value="1"/>
</dbReference>
<dbReference type="GO" id="GO:0015031">
    <property type="term" value="P:protein transport"/>
    <property type="evidence" value="ECO:0007669"/>
    <property type="project" value="UniProtKB-KW"/>
</dbReference>
<dbReference type="InterPro" id="IPR001708">
    <property type="entry name" value="YidC/ALB3/OXA1/COX18"/>
</dbReference>
<dbReference type="PANTHER" id="PTHR12428:SF65">
    <property type="entry name" value="CYTOCHROME C OXIDASE ASSEMBLY PROTEIN COX18, MITOCHONDRIAL"/>
    <property type="match status" value="1"/>
</dbReference>
<dbReference type="Pfam" id="PF02096">
    <property type="entry name" value="60KD_IMP"/>
    <property type="match status" value="1"/>
</dbReference>
<keyword evidence="20" id="KW-1185">Reference proteome</keyword>
<reference evidence="19 20" key="1">
    <citation type="submission" date="2020-04" db="EMBL/GenBank/DDBJ databases">
        <title>Collinsella sp. KGMB02528 nov., an anaerobic actinobacterium isolated from human feces.</title>
        <authorList>
            <person name="Han K.-I."/>
            <person name="Eom M.K."/>
            <person name="Kim J.-S."/>
            <person name="Lee K.C."/>
            <person name="Suh M.K."/>
            <person name="Park S.-H."/>
            <person name="Lee J.H."/>
            <person name="Kang S.W."/>
            <person name="Park J.-E."/>
            <person name="Oh B.S."/>
            <person name="Yu S.Y."/>
            <person name="Choi S.-H."/>
            <person name="Lee D.H."/>
            <person name="Yoon H."/>
            <person name="Kim B.-Y."/>
            <person name="Lee J.H."/>
            <person name="Lee J.-S."/>
        </authorList>
    </citation>
    <scope>NUCLEOTIDE SEQUENCE [LARGE SCALE GENOMIC DNA]</scope>
    <source>
        <strain evidence="19 20">KGMB02528</strain>
    </source>
</reference>
<dbReference type="GO" id="GO:0032977">
    <property type="term" value="F:membrane insertase activity"/>
    <property type="evidence" value="ECO:0007669"/>
    <property type="project" value="InterPro"/>
</dbReference>
<evidence type="ECO:0000313" key="20">
    <source>
        <dbReference type="Proteomes" id="UP000546970"/>
    </source>
</evidence>
<dbReference type="GO" id="GO:0051205">
    <property type="term" value="P:protein insertion into membrane"/>
    <property type="evidence" value="ECO:0007669"/>
    <property type="project" value="TreeGrafter"/>
</dbReference>
<dbReference type="Proteomes" id="UP000546970">
    <property type="component" value="Unassembled WGS sequence"/>
</dbReference>
<keyword evidence="4" id="KW-0813">Transport</keyword>
<comment type="similarity">
    <text evidence="2">Belongs to the OXA1/ALB3/YidC family. Type 1 subfamily.</text>
</comment>
<evidence type="ECO:0000256" key="6">
    <source>
        <dbReference type="ARBA" id="ARBA00022692"/>
    </source>
</evidence>
<evidence type="ECO:0000256" key="15">
    <source>
        <dbReference type="ARBA" id="ARBA00033342"/>
    </source>
</evidence>
<keyword evidence="5" id="KW-1003">Cell membrane</keyword>
<evidence type="ECO:0000256" key="16">
    <source>
        <dbReference type="RuleBase" id="RU003945"/>
    </source>
</evidence>
<evidence type="ECO:0000256" key="2">
    <source>
        <dbReference type="ARBA" id="ARBA00010527"/>
    </source>
</evidence>
<sequence length="256" mass="29118">MWDWIVNVLFQILALIQQFAVDWGLSIIILVVIIRLLLTPLMIKSSKSTARMQVLTPKIQEIQERYADDPQRQSQEMQKFYAENKFSPFGGCLPLLIQMPILCALFTLLQHLGDYFDGETFSFYGILPNLQTSVAATLPQGFGVAAPYVVALLLFAVLTLVPQLYMSRNQTGAQAQTMKTTAIIMSFFMLFIGWSLPAGVLLYYDVSSAWQVVQQIFVTQKVIDKAKAEEEERMANAPIEVNVVRREHKQRPHKKK</sequence>
<proteinExistence type="inferred from homology"/>
<evidence type="ECO:0000256" key="8">
    <source>
        <dbReference type="ARBA" id="ARBA00022989"/>
    </source>
</evidence>
<protein>
    <recommendedName>
        <fullName evidence="3">Membrane protein insertase YidC</fullName>
    </recommendedName>
    <alternativeName>
        <fullName evidence="15">Foldase YidC</fullName>
    </alternativeName>
    <alternativeName>
        <fullName evidence="14">Membrane integrase YidC</fullName>
    </alternativeName>
    <alternativeName>
        <fullName evidence="13">Membrane protein YidC</fullName>
    </alternativeName>
</protein>
<evidence type="ECO:0000256" key="12">
    <source>
        <dbReference type="ARBA" id="ARBA00026028"/>
    </source>
</evidence>
<evidence type="ECO:0000256" key="9">
    <source>
        <dbReference type="ARBA" id="ARBA00023136"/>
    </source>
</evidence>
<keyword evidence="10" id="KW-0143">Chaperone</keyword>
<dbReference type="AlphaFoldDB" id="A0A7X9UA90"/>
<dbReference type="NCBIfam" id="TIGR03592">
    <property type="entry name" value="yidC_oxa1_cterm"/>
    <property type="match status" value="1"/>
</dbReference>
<comment type="subcellular location">
    <subcellularLocation>
        <location evidence="1">Cell membrane</location>
        <topology evidence="1">Multi-pass membrane protein</topology>
    </subcellularLocation>
    <subcellularLocation>
        <location evidence="16">Membrane</location>
        <topology evidence="16">Multi-pass membrane protein</topology>
    </subcellularLocation>
</comment>
<evidence type="ECO:0000256" key="17">
    <source>
        <dbReference type="SAM" id="Phobius"/>
    </source>
</evidence>
<keyword evidence="6 16" id="KW-0812">Transmembrane</keyword>
<comment type="subunit">
    <text evidence="12">Interacts with the Sec translocase complex via SecD. Specifically interacts with transmembrane segments of nascent integral membrane proteins during membrane integration.</text>
</comment>
<accession>A0A7X9UA90</accession>
<evidence type="ECO:0000259" key="18">
    <source>
        <dbReference type="Pfam" id="PF02096"/>
    </source>
</evidence>
<feature type="domain" description="Membrane insertase YidC/Oxa/ALB C-terminal" evidence="18">
    <location>
        <begin position="23"/>
        <end position="219"/>
    </location>
</feature>
<evidence type="ECO:0000256" key="5">
    <source>
        <dbReference type="ARBA" id="ARBA00022475"/>
    </source>
</evidence>
<comment type="caution">
    <text evidence="19">The sequence shown here is derived from an EMBL/GenBank/DDBJ whole genome shotgun (WGS) entry which is preliminary data.</text>
</comment>
<keyword evidence="8 17" id="KW-1133">Transmembrane helix</keyword>
<feature type="transmembrane region" description="Helical" evidence="17">
    <location>
        <begin position="23"/>
        <end position="43"/>
    </location>
</feature>
<evidence type="ECO:0000256" key="3">
    <source>
        <dbReference type="ARBA" id="ARBA00015325"/>
    </source>
</evidence>
<dbReference type="EMBL" id="JABBCP010000001">
    <property type="protein sequence ID" value="NMF54743.1"/>
    <property type="molecule type" value="Genomic_DNA"/>
</dbReference>
<keyword evidence="9 17" id="KW-0472">Membrane</keyword>